<organism evidence="1 2">
    <name type="scientific">Mycetocola tolaasinivorans</name>
    <dbReference type="NCBI Taxonomy" id="76635"/>
    <lineage>
        <taxon>Bacteria</taxon>
        <taxon>Bacillati</taxon>
        <taxon>Actinomycetota</taxon>
        <taxon>Actinomycetes</taxon>
        <taxon>Micrococcales</taxon>
        <taxon>Microbacteriaceae</taxon>
        <taxon>Mycetocola</taxon>
    </lineage>
</organism>
<comment type="caution">
    <text evidence="1">The sequence shown here is derived from an EMBL/GenBank/DDBJ whole genome shotgun (WGS) entry which is preliminary data.</text>
</comment>
<reference evidence="1 2" key="1">
    <citation type="submission" date="2018-10" db="EMBL/GenBank/DDBJ databases">
        <authorList>
            <person name="Li J."/>
        </authorList>
    </citation>
    <scope>NUCLEOTIDE SEQUENCE [LARGE SCALE GENOMIC DNA]</scope>
    <source>
        <strain evidence="1 2">IF 016277</strain>
    </source>
</reference>
<keyword evidence="2" id="KW-1185">Reference proteome</keyword>
<dbReference type="EMBL" id="RCUX01000020">
    <property type="protein sequence ID" value="RLP71887.1"/>
    <property type="molecule type" value="Genomic_DNA"/>
</dbReference>
<protein>
    <submittedName>
        <fullName evidence="1">Abi family protein</fullName>
    </submittedName>
</protein>
<dbReference type="Proteomes" id="UP000272503">
    <property type="component" value="Unassembled WGS sequence"/>
</dbReference>
<dbReference type="OrthoDB" id="5363652at2"/>
<dbReference type="InterPro" id="IPR011664">
    <property type="entry name" value="Abi_system_AbiD/AbiF-like"/>
</dbReference>
<evidence type="ECO:0000313" key="2">
    <source>
        <dbReference type="Proteomes" id="UP000272503"/>
    </source>
</evidence>
<proteinExistence type="predicted"/>
<evidence type="ECO:0000313" key="1">
    <source>
        <dbReference type="EMBL" id="RLP71887.1"/>
    </source>
</evidence>
<name>A0A3L6ZVH0_9MICO</name>
<dbReference type="Pfam" id="PF07751">
    <property type="entry name" value="Abi_2"/>
    <property type="match status" value="1"/>
</dbReference>
<accession>A0A3L6ZVH0</accession>
<sequence length="529" mass="59865">MCWSVNTHFPRLARNLGYDCYHHDWSSFPIREGDQFSLYAATMPSSYDKPFLDVDAQIRRLASLGMAMSDQEFAQRTLRAVGYYRLSGYWYGFRKVASVKGAPRPSEFADGTSLNEVVEIYSFDAELRAEMLRALSQIEVALRSAIGHHLGKRGPFSHLDPEQVSADWGQTKHRHCTASSCSEECTWVASDHHQWIEKQRRVEGISNEAYVAHIYSNYGDPLPIWTATETMTFEMLSRLFAGMTVHDREQIAAEFDLFRENGNGDSGAFINWIQHLRQARNVCAHHARLWNRNHSTAISVPHSVAEMQHLLSDEMNDNGARTIASPAVRTYGTLVLIAYLLSRIDSSNVARDRLRNLVVAFAGENADRLTAMGFPRGWEQEAVWQAGYARSAQLSKQAEIIHKLEILLTKEATEKLSVKETEADRRSLLKYYRKKGALLSIPGITAHRFPSFQFDEKSGDIHSIVVLANRRLLGGTYPSESVRWEAAKWWVTSNATLDDLVSPVEALGKEALTKQVLDGMLPPRDDEDR</sequence>
<gene>
    <name evidence="1" type="ORF">D9V32_15775</name>
</gene>
<dbReference type="AlphaFoldDB" id="A0A3L6ZVH0"/>